<feature type="transmembrane region" description="Helical" evidence="1">
    <location>
        <begin position="154"/>
        <end position="178"/>
    </location>
</feature>
<dbReference type="RefSeq" id="WP_247976382.1">
    <property type="nucleotide sequence ID" value="NZ_CP095848.1"/>
</dbReference>
<feature type="transmembrane region" description="Helical" evidence="1">
    <location>
        <begin position="125"/>
        <end position="147"/>
    </location>
</feature>
<accession>A0ABY4JC06</accession>
<reference evidence="3 4" key="1">
    <citation type="submission" date="2022-04" db="EMBL/GenBank/DDBJ databases">
        <title>Hymenobacter sp. isolated from the air.</title>
        <authorList>
            <person name="Won M."/>
            <person name="Lee C.-M."/>
            <person name="Woen H.-Y."/>
            <person name="Kwon S.-W."/>
        </authorList>
    </citation>
    <scope>NUCLEOTIDE SEQUENCE [LARGE SCALE GENOMIC DNA]</scope>
    <source>
        <strain evidence="4">5516 S-25</strain>
    </source>
</reference>
<keyword evidence="1" id="KW-1133">Transmembrane helix</keyword>
<name>A0ABY4JC06_9BACT</name>
<dbReference type="PANTHER" id="PTHR40407">
    <property type="entry name" value="MEMBRANE PROTEIN-LIKE PROTEIN"/>
    <property type="match status" value="1"/>
</dbReference>
<dbReference type="Proteomes" id="UP000829647">
    <property type="component" value="Chromosome"/>
</dbReference>
<gene>
    <name evidence="3" type="ORF">MWH26_05435</name>
</gene>
<keyword evidence="1" id="KW-0472">Membrane</keyword>
<feature type="transmembrane region" description="Helical" evidence="1">
    <location>
        <begin position="198"/>
        <end position="221"/>
    </location>
</feature>
<feature type="transmembrane region" description="Helical" evidence="1">
    <location>
        <begin position="361"/>
        <end position="379"/>
    </location>
</feature>
<evidence type="ECO:0000256" key="1">
    <source>
        <dbReference type="SAM" id="Phobius"/>
    </source>
</evidence>
<dbReference type="InterPro" id="IPR012429">
    <property type="entry name" value="HGSNAT_cat"/>
</dbReference>
<feature type="transmembrane region" description="Helical" evidence="1">
    <location>
        <begin position="233"/>
        <end position="252"/>
    </location>
</feature>
<organism evidence="3 4">
    <name type="scientific">Hymenobacter sublimis</name>
    <dbReference type="NCBI Taxonomy" id="2933777"/>
    <lineage>
        <taxon>Bacteria</taxon>
        <taxon>Pseudomonadati</taxon>
        <taxon>Bacteroidota</taxon>
        <taxon>Cytophagia</taxon>
        <taxon>Cytophagales</taxon>
        <taxon>Hymenobacteraceae</taxon>
        <taxon>Hymenobacter</taxon>
    </lineage>
</organism>
<evidence type="ECO:0000313" key="3">
    <source>
        <dbReference type="EMBL" id="UPL50349.1"/>
    </source>
</evidence>
<dbReference type="PANTHER" id="PTHR40407:SF1">
    <property type="entry name" value="HEPARAN-ALPHA-GLUCOSAMINIDE N-ACETYLTRANSFERASE CATALYTIC DOMAIN-CONTAINING PROTEIN"/>
    <property type="match status" value="1"/>
</dbReference>
<evidence type="ECO:0000313" key="4">
    <source>
        <dbReference type="Proteomes" id="UP000829647"/>
    </source>
</evidence>
<proteinExistence type="predicted"/>
<keyword evidence="4" id="KW-1185">Reference proteome</keyword>
<feature type="transmembrane region" description="Helical" evidence="1">
    <location>
        <begin position="277"/>
        <end position="296"/>
    </location>
</feature>
<dbReference type="Pfam" id="PF07786">
    <property type="entry name" value="HGSNAT_cat"/>
    <property type="match status" value="1"/>
</dbReference>
<feature type="domain" description="Heparan-alpha-glucosaminide N-acetyltransferase catalytic" evidence="2">
    <location>
        <begin position="20"/>
        <end position="230"/>
    </location>
</feature>
<protein>
    <submittedName>
        <fullName evidence="3">Heparan-alpha-glucosaminide N-acetyltransferase domain-containing protein</fullName>
    </submittedName>
</protein>
<dbReference type="EMBL" id="CP095848">
    <property type="protein sequence ID" value="UPL50349.1"/>
    <property type="molecule type" value="Genomic_DNA"/>
</dbReference>
<feature type="transmembrane region" description="Helical" evidence="1">
    <location>
        <begin position="66"/>
        <end position="87"/>
    </location>
</feature>
<evidence type="ECO:0000259" key="2">
    <source>
        <dbReference type="Pfam" id="PF07786"/>
    </source>
</evidence>
<feature type="transmembrane region" description="Helical" evidence="1">
    <location>
        <begin position="317"/>
        <end position="335"/>
    </location>
</feature>
<sequence>MQHATHSASLPIFRRVTSPRIQAIDAVRGLVMVVMALDHVREFWSPTPVRPEDVSQASVVLFFTRWITHFCAPTFVLLAGVSIFLYQQKHTDRRHVSKFLLTRGLWLIGLELVVVNLLLQWSYQLLLLQVIWVIGWGMVLLAGLLWLPRWLLGLLALVLMVGHNALPPVQLATVSDALLALLHNSPTVIPLPGLPPLLAAYTLVPWVAVLAAGYWLGPWFLGSAVERQQRLRLAGAALLVLFGALRATNWYGDPAPWGTQARGLSYSVLSFLNVTKYPPSLLFLCLTLGVALLLLSTAERFTGRLSQILRTFGQVPFFYYLLHLALISVSAWVWTQLRFGAPVNFGFITAKEWPATYQPSLLRAYVVWLLVVCALYWPCRWYRNYKAQHGHWWLSYL</sequence>
<keyword evidence="1" id="KW-0812">Transmembrane</keyword>
<feature type="transmembrane region" description="Helical" evidence="1">
    <location>
        <begin position="99"/>
        <end position="119"/>
    </location>
</feature>